<protein>
    <submittedName>
        <fullName evidence="2">Uncharacterized protein</fullName>
    </submittedName>
</protein>
<feature type="transmembrane region" description="Helical" evidence="1">
    <location>
        <begin position="27"/>
        <end position="47"/>
    </location>
</feature>
<accession>A0A2V5IJ54</accession>
<keyword evidence="1" id="KW-0472">Membrane</keyword>
<dbReference type="Proteomes" id="UP000248817">
    <property type="component" value="Unassembled WGS sequence"/>
</dbReference>
<gene>
    <name evidence="2" type="ORF">BP00DRAFT_73883</name>
</gene>
<dbReference type="EMBL" id="KZ825477">
    <property type="protein sequence ID" value="PYI34214.1"/>
    <property type="molecule type" value="Genomic_DNA"/>
</dbReference>
<evidence type="ECO:0000313" key="2">
    <source>
        <dbReference type="EMBL" id="PYI34214.1"/>
    </source>
</evidence>
<evidence type="ECO:0000313" key="3">
    <source>
        <dbReference type="Proteomes" id="UP000248817"/>
    </source>
</evidence>
<organism evidence="2 3">
    <name type="scientific">Aspergillus indologenus CBS 114.80</name>
    <dbReference type="NCBI Taxonomy" id="1450541"/>
    <lineage>
        <taxon>Eukaryota</taxon>
        <taxon>Fungi</taxon>
        <taxon>Dikarya</taxon>
        <taxon>Ascomycota</taxon>
        <taxon>Pezizomycotina</taxon>
        <taxon>Eurotiomycetes</taxon>
        <taxon>Eurotiomycetidae</taxon>
        <taxon>Eurotiales</taxon>
        <taxon>Aspergillaceae</taxon>
        <taxon>Aspergillus</taxon>
        <taxon>Aspergillus subgen. Circumdati</taxon>
    </lineage>
</organism>
<evidence type="ECO:0000256" key="1">
    <source>
        <dbReference type="SAM" id="Phobius"/>
    </source>
</evidence>
<sequence>MLVRSHSTLELWLGRVSVRARQGESVLWFYLGFYGSIILLTDLPPAVSRVSHTSFSVGSMYIPYLSSLSLSDCS</sequence>
<name>A0A2V5IJ54_9EURO</name>
<keyword evidence="3" id="KW-1185">Reference proteome</keyword>
<keyword evidence="1" id="KW-1133">Transmembrane helix</keyword>
<dbReference type="AlphaFoldDB" id="A0A2V5IJ54"/>
<keyword evidence="1" id="KW-0812">Transmembrane</keyword>
<proteinExistence type="predicted"/>
<reference evidence="2 3" key="1">
    <citation type="submission" date="2018-02" db="EMBL/GenBank/DDBJ databases">
        <title>The genomes of Aspergillus section Nigri reveals drivers in fungal speciation.</title>
        <authorList>
            <consortium name="DOE Joint Genome Institute"/>
            <person name="Vesth T.C."/>
            <person name="Nybo J."/>
            <person name="Theobald S."/>
            <person name="Brandl J."/>
            <person name="Frisvad J.C."/>
            <person name="Nielsen K.F."/>
            <person name="Lyhne E.K."/>
            <person name="Kogle M.E."/>
            <person name="Kuo A."/>
            <person name="Riley R."/>
            <person name="Clum A."/>
            <person name="Nolan M."/>
            <person name="Lipzen A."/>
            <person name="Salamov A."/>
            <person name="Henrissat B."/>
            <person name="Wiebenga A."/>
            <person name="De vries R.P."/>
            <person name="Grigoriev I.V."/>
            <person name="Mortensen U.H."/>
            <person name="Andersen M.R."/>
            <person name="Baker S.E."/>
        </authorList>
    </citation>
    <scope>NUCLEOTIDE SEQUENCE [LARGE SCALE GENOMIC DNA]</scope>
    <source>
        <strain evidence="2 3">CBS 114.80</strain>
    </source>
</reference>